<keyword evidence="6" id="KW-1185">Reference proteome</keyword>
<dbReference type="PANTHER" id="PTHR23259:SF70">
    <property type="entry name" value="ACCESSORY GLAND PROTEIN ACP62F-RELATED"/>
    <property type="match status" value="1"/>
</dbReference>
<dbReference type="CDD" id="cd19941">
    <property type="entry name" value="TIL"/>
    <property type="match status" value="3"/>
</dbReference>
<dbReference type="OrthoDB" id="6236007at2759"/>
<dbReference type="InterPro" id="IPR051368">
    <property type="entry name" value="SerProtInhib-TIL_Domain"/>
</dbReference>
<dbReference type="InterPro" id="IPR036084">
    <property type="entry name" value="Ser_inhib-like_sf"/>
</dbReference>
<dbReference type="SUPFAM" id="SSF57567">
    <property type="entry name" value="Serine protease inhibitors"/>
    <property type="match status" value="3"/>
</dbReference>
<keyword evidence="1" id="KW-0646">Protease inhibitor</keyword>
<feature type="chain" id="PRO_5040489430" description="TIL domain-containing protein" evidence="3">
    <location>
        <begin position="16"/>
        <end position="201"/>
    </location>
</feature>
<evidence type="ECO:0000313" key="5">
    <source>
        <dbReference type="EMBL" id="CAG9797653.1"/>
    </source>
</evidence>
<dbReference type="PANTHER" id="PTHR23259">
    <property type="entry name" value="RIDDLE"/>
    <property type="match status" value="1"/>
</dbReference>
<feature type="signal peptide" evidence="3">
    <location>
        <begin position="1"/>
        <end position="15"/>
    </location>
</feature>
<accession>A0A9N9RGT3</accession>
<sequence>MKIIISACFFVAVAAQELRPKPCGTNELYSNCGANGCQSTCANPTLNLVCKGTCIAGCICKEGYLRDSNGKCILAKDCPIICKGLEIFSDCAPNACKKTCDTLNTACRAPCVPGCKCPNNFVYSDKTKTKCIPIKACPQSKCKKFEIFSDCAPLACQKTCDTLNTACRAPCVPGCKCPEGLVYKDDNKDACIIPEECPQII</sequence>
<dbReference type="Proteomes" id="UP001153620">
    <property type="component" value="Chromosome 1"/>
</dbReference>
<feature type="domain" description="TIL" evidence="4">
    <location>
        <begin position="142"/>
        <end position="197"/>
    </location>
</feature>
<dbReference type="AlphaFoldDB" id="A0A9N9RGT3"/>
<reference evidence="5" key="2">
    <citation type="submission" date="2022-10" db="EMBL/GenBank/DDBJ databases">
        <authorList>
            <consortium name="ENA_rothamsted_submissions"/>
            <consortium name="culmorum"/>
            <person name="King R."/>
        </authorList>
    </citation>
    <scope>NUCLEOTIDE SEQUENCE</scope>
</reference>
<organism evidence="5 6">
    <name type="scientific">Chironomus riparius</name>
    <dbReference type="NCBI Taxonomy" id="315576"/>
    <lineage>
        <taxon>Eukaryota</taxon>
        <taxon>Metazoa</taxon>
        <taxon>Ecdysozoa</taxon>
        <taxon>Arthropoda</taxon>
        <taxon>Hexapoda</taxon>
        <taxon>Insecta</taxon>
        <taxon>Pterygota</taxon>
        <taxon>Neoptera</taxon>
        <taxon>Endopterygota</taxon>
        <taxon>Diptera</taxon>
        <taxon>Nematocera</taxon>
        <taxon>Chironomoidea</taxon>
        <taxon>Chironomidae</taxon>
        <taxon>Chironominae</taxon>
        <taxon>Chironomus</taxon>
    </lineage>
</organism>
<name>A0A9N9RGT3_9DIPT</name>
<dbReference type="Gene3D" id="2.10.25.10">
    <property type="entry name" value="Laminin"/>
    <property type="match status" value="3"/>
</dbReference>
<dbReference type="Pfam" id="PF01826">
    <property type="entry name" value="TIL"/>
    <property type="match status" value="3"/>
</dbReference>
<reference evidence="5" key="1">
    <citation type="submission" date="2022-01" db="EMBL/GenBank/DDBJ databases">
        <authorList>
            <person name="King R."/>
        </authorList>
    </citation>
    <scope>NUCLEOTIDE SEQUENCE</scope>
</reference>
<protein>
    <recommendedName>
        <fullName evidence="4">TIL domain-containing protein</fullName>
    </recommendedName>
</protein>
<keyword evidence="3" id="KW-0732">Signal</keyword>
<evidence type="ECO:0000259" key="4">
    <source>
        <dbReference type="Pfam" id="PF01826"/>
    </source>
</evidence>
<feature type="domain" description="TIL" evidence="4">
    <location>
        <begin position="82"/>
        <end position="137"/>
    </location>
</feature>
<dbReference type="InterPro" id="IPR002919">
    <property type="entry name" value="TIL_dom"/>
</dbReference>
<proteinExistence type="predicted"/>
<feature type="domain" description="TIL" evidence="4">
    <location>
        <begin position="23"/>
        <end position="78"/>
    </location>
</feature>
<evidence type="ECO:0000313" key="6">
    <source>
        <dbReference type="Proteomes" id="UP001153620"/>
    </source>
</evidence>
<evidence type="ECO:0000256" key="2">
    <source>
        <dbReference type="ARBA" id="ARBA00023157"/>
    </source>
</evidence>
<keyword evidence="2" id="KW-1015">Disulfide bond</keyword>
<evidence type="ECO:0000256" key="3">
    <source>
        <dbReference type="SAM" id="SignalP"/>
    </source>
</evidence>
<gene>
    <name evidence="5" type="ORF">CHIRRI_LOCUS642</name>
</gene>
<dbReference type="EMBL" id="OU895877">
    <property type="protein sequence ID" value="CAG9797653.1"/>
    <property type="molecule type" value="Genomic_DNA"/>
</dbReference>
<dbReference type="GO" id="GO:0030414">
    <property type="term" value="F:peptidase inhibitor activity"/>
    <property type="evidence" value="ECO:0007669"/>
    <property type="project" value="UniProtKB-KW"/>
</dbReference>
<evidence type="ECO:0000256" key="1">
    <source>
        <dbReference type="ARBA" id="ARBA00022690"/>
    </source>
</evidence>